<evidence type="ECO:0000313" key="22">
    <source>
        <dbReference type="Proteomes" id="UP000694546"/>
    </source>
</evidence>
<comment type="similarity">
    <text evidence="15">Belongs to the protein kinase superfamily. Tyr protein kinase family. EGF receptor subfamily.</text>
</comment>
<evidence type="ECO:0000256" key="17">
    <source>
        <dbReference type="PROSITE-ProRule" id="PRU10141"/>
    </source>
</evidence>
<dbReference type="GO" id="GO:0009966">
    <property type="term" value="P:regulation of signal transduction"/>
    <property type="evidence" value="ECO:0007669"/>
    <property type="project" value="UniProtKB-ARBA"/>
</dbReference>
<evidence type="ECO:0000256" key="16">
    <source>
        <dbReference type="PIRSR" id="PIRSR000619-2"/>
    </source>
</evidence>
<dbReference type="InterPro" id="IPR050122">
    <property type="entry name" value="RTK"/>
</dbReference>
<dbReference type="Gene3D" id="6.10.250.2930">
    <property type="match status" value="1"/>
</dbReference>
<evidence type="ECO:0000256" key="6">
    <source>
        <dbReference type="ARBA" id="ARBA00022741"/>
    </source>
</evidence>
<evidence type="ECO:0000256" key="3">
    <source>
        <dbReference type="ARBA" id="ARBA00022553"/>
    </source>
</evidence>
<evidence type="ECO:0000313" key="21">
    <source>
        <dbReference type="Ensembl" id="ENSGMOP00000064463.1"/>
    </source>
</evidence>
<feature type="domain" description="Protein kinase" evidence="20">
    <location>
        <begin position="666"/>
        <end position="923"/>
    </location>
</feature>
<feature type="compositionally biased region" description="Acidic residues" evidence="18">
    <location>
        <begin position="967"/>
        <end position="977"/>
    </location>
</feature>
<reference evidence="21" key="1">
    <citation type="submission" date="2025-08" db="UniProtKB">
        <authorList>
            <consortium name="Ensembl"/>
        </authorList>
    </citation>
    <scope>IDENTIFICATION</scope>
</reference>
<keyword evidence="4 15" id="KW-0808">Transferase</keyword>
<feature type="binding site" evidence="16 17">
    <location>
        <position position="699"/>
    </location>
    <ligand>
        <name>ATP</name>
        <dbReference type="ChEBI" id="CHEBI:30616"/>
    </ligand>
</feature>
<keyword evidence="11 15" id="KW-0829">Tyrosine-protein kinase</keyword>
<dbReference type="Ensembl" id="ENSGMOT00000035769.1">
    <property type="protein sequence ID" value="ENSGMOP00000064463.1"/>
    <property type="gene ID" value="ENSGMOG00000007607.2"/>
</dbReference>
<keyword evidence="13" id="KW-0325">Glycoprotein</keyword>
<dbReference type="GO" id="GO:0043066">
    <property type="term" value="P:negative regulation of apoptotic process"/>
    <property type="evidence" value="ECO:0007669"/>
    <property type="project" value="TreeGrafter"/>
</dbReference>
<dbReference type="EC" id="2.7.10.1" evidence="2 15"/>
<sequence length="1245" mass="138937">SLSLFTVTVLSLILLTVCSGTKNALSMTGSSDMQYKLIKEMYTGCEIVMGNLEIIMMEPSRNFSFLQSIREVTGYILIGLNQFSRLPLDNLRVIRGTTLYEGRFALAVLVNYQKDGQYGLQELGLTHLTEILEGGVQIIQNKFLSFAPQINWLDIVKDSSSEIIFNDNGPESESHRSSVANAPLSVVTKTICAPQCNGRCFGRSPGDCCHMECAGGCTGPHDTNCSACRNFNNSGSCVPQCPKTHIYSKLTFKLERNPSAKYQYGSICVAQCPSNFVVDESSCVSSCPKGKMEVEKTEGVKRCEPCGGPCPKVCIGTGPAERQTVDALNIESFRNCTKIQGSLHFLVTGIKGDDYKNIPAIDPEKLKIFSTVREITDYLNIQSWPTNMSDLSVFSNLQTIEGRTLYKGYALLVIGIKSLTSLGLRSLRKINDGGVYITRNQKLCYQENVNWTRLSPKSSRPRGLKEGHTCDPLCSSDGCWGPGPSQCLACKNYRLGGTCVEQCMFLTGDRREFATAEGECVPCHAECELQHGRPTCTGPGADQCVACARNKDGPHCVSTCPKGLMGEGGVIFKYPDRQHKCEPCHLNCTQGCDGPNIGDCLESRVIALLFVSFSIFVLTVLYRRGLAIRRKRAMRRYMESGESFEPLDPSEKGAKVHARILKVTDLRKIKLLGQGVFGTVHKGIWIPEGDTVKLPVAIKTISDRTGRQKFHEITDHMLSLGSLDHINVVRILGICPGDNLQLVTPLSSQGSLLEHIKHRKNNLSPQRLLNWCVQIAKGMYYLEEHRMVHRNLAARNVLLKNDYMVQISDYGIADLLYPDEKKYFYNEVKTPIKWMALESILFRRYTHQSDVWSYGVTVWEMMSYGTEPYPAMRPQEVPDLLEKGERLSQPTICTIDVYMVMVKCWMIDENVRPTFKELANEFTRMARDPPRYLVIKVSTFIGDCSAADLAPDDHLQRSADLEEMNGELEDQEAEGLEEGPSTHHLYMSPSRSMSRLSKMESMRVSVVGTRERTHGSSVPLQGAWPSRSRLNSARTVSESSEGRGTVTDQDMNEDFSLTGSLRRKRQREDSAYLSQRDSMSGGPPQTPSPDIHNEEDQNGYVLPGESPKRGTTTGLFFSLLHRPDPDQEDYEYMNKHTASRADALRGSTSEDRASLEYEYMDIRGSEAEESLPLQTHEAPPRSTVLENYEDMNSLSGERGGEEMAVYQNLVRAGASIGEPAGVDRSFDNPDYWHSRMFLKSNAVRT</sequence>
<dbReference type="Gene3D" id="3.30.200.20">
    <property type="entry name" value="Phosphorylase Kinase, domain 1"/>
    <property type="match status" value="1"/>
</dbReference>
<evidence type="ECO:0000256" key="7">
    <source>
        <dbReference type="ARBA" id="ARBA00022777"/>
    </source>
</evidence>
<keyword evidence="5" id="KW-0812">Transmembrane</keyword>
<dbReference type="InterPro" id="IPR006212">
    <property type="entry name" value="Furin_repeat"/>
</dbReference>
<dbReference type="InterPro" id="IPR032778">
    <property type="entry name" value="GF_recep_IV"/>
</dbReference>
<dbReference type="InterPro" id="IPR017441">
    <property type="entry name" value="Protein_kinase_ATP_BS"/>
</dbReference>
<evidence type="ECO:0000256" key="2">
    <source>
        <dbReference type="ARBA" id="ARBA00011902"/>
    </source>
</evidence>
<evidence type="ECO:0000256" key="8">
    <source>
        <dbReference type="ARBA" id="ARBA00022840"/>
    </source>
</evidence>
<gene>
    <name evidence="21" type="primary">erbb3a</name>
</gene>
<reference evidence="21" key="2">
    <citation type="submission" date="2025-09" db="UniProtKB">
        <authorList>
            <consortium name="Ensembl"/>
        </authorList>
    </citation>
    <scope>IDENTIFICATION</scope>
</reference>
<accession>A0A8C5CMM3</accession>
<dbReference type="InterPro" id="IPR000719">
    <property type="entry name" value="Prot_kinase_dom"/>
</dbReference>
<dbReference type="InterPro" id="IPR009030">
    <property type="entry name" value="Growth_fac_rcpt_cys_sf"/>
</dbReference>
<dbReference type="Pfam" id="PF14843">
    <property type="entry name" value="GF_recep_IV"/>
    <property type="match status" value="1"/>
</dbReference>
<dbReference type="PANTHER" id="PTHR24416:SF88">
    <property type="entry name" value="RECEPTOR TYROSINE-PROTEIN KINASE ERBB-3"/>
    <property type="match status" value="1"/>
</dbReference>
<evidence type="ECO:0000256" key="12">
    <source>
        <dbReference type="ARBA" id="ARBA00023170"/>
    </source>
</evidence>
<dbReference type="GO" id="GO:0005524">
    <property type="term" value="F:ATP binding"/>
    <property type="evidence" value="ECO:0007669"/>
    <property type="project" value="UniProtKB-UniRule"/>
</dbReference>
<dbReference type="PIRSF" id="PIRSF000619">
    <property type="entry name" value="TyrPK_EGF-R"/>
    <property type="match status" value="1"/>
</dbReference>
<dbReference type="SMART" id="SM00261">
    <property type="entry name" value="FU"/>
    <property type="match status" value="4"/>
</dbReference>
<dbReference type="GO" id="GO:0008284">
    <property type="term" value="P:positive regulation of cell population proliferation"/>
    <property type="evidence" value="ECO:0007669"/>
    <property type="project" value="TreeGrafter"/>
</dbReference>
<dbReference type="SUPFAM" id="SSF57184">
    <property type="entry name" value="Growth factor receptor domain"/>
    <property type="match status" value="2"/>
</dbReference>
<dbReference type="SUPFAM" id="SSF56112">
    <property type="entry name" value="Protein kinase-like (PK-like)"/>
    <property type="match status" value="1"/>
</dbReference>
<dbReference type="GO" id="GO:0004714">
    <property type="term" value="F:transmembrane receptor protein tyrosine kinase activity"/>
    <property type="evidence" value="ECO:0007669"/>
    <property type="project" value="UniProtKB-EC"/>
</dbReference>
<feature type="region of interest" description="Disordered" evidence="18">
    <location>
        <begin position="967"/>
        <end position="1113"/>
    </location>
</feature>
<dbReference type="GO" id="GO:0009925">
    <property type="term" value="C:basal plasma membrane"/>
    <property type="evidence" value="ECO:0007669"/>
    <property type="project" value="TreeGrafter"/>
</dbReference>
<evidence type="ECO:0000256" key="10">
    <source>
        <dbReference type="ARBA" id="ARBA00023136"/>
    </source>
</evidence>
<dbReference type="Pfam" id="PF00757">
    <property type="entry name" value="Furin-like"/>
    <property type="match status" value="1"/>
</dbReference>
<dbReference type="GO" id="GO:0038132">
    <property type="term" value="F:neuregulin binding"/>
    <property type="evidence" value="ECO:0007669"/>
    <property type="project" value="TreeGrafter"/>
</dbReference>
<evidence type="ECO:0000256" key="18">
    <source>
        <dbReference type="SAM" id="MobiDB-lite"/>
    </source>
</evidence>
<proteinExistence type="inferred from homology"/>
<dbReference type="PROSITE" id="PS50011">
    <property type="entry name" value="PROTEIN_KINASE_DOM"/>
    <property type="match status" value="1"/>
</dbReference>
<keyword evidence="9" id="KW-1133">Transmembrane helix</keyword>
<keyword evidence="6 15" id="KW-0547">Nucleotide-binding</keyword>
<feature type="compositionally biased region" description="Polar residues" evidence="18">
    <location>
        <begin position="1028"/>
        <end position="1039"/>
    </location>
</feature>
<protein>
    <recommendedName>
        <fullName evidence="2 15">Receptor protein-tyrosine kinase</fullName>
        <ecNumber evidence="2 15">2.7.10.1</ecNumber>
    </recommendedName>
</protein>
<keyword evidence="10 15" id="KW-0472">Membrane</keyword>
<dbReference type="InterPro" id="IPR006211">
    <property type="entry name" value="Furin-like_Cys-rich_dom"/>
</dbReference>
<dbReference type="GO" id="GO:0007169">
    <property type="term" value="P:cell surface receptor protein tyrosine kinase signaling pathway"/>
    <property type="evidence" value="ECO:0007669"/>
    <property type="project" value="UniProtKB-UniRule"/>
</dbReference>
<dbReference type="PANTHER" id="PTHR24416">
    <property type="entry name" value="TYROSINE-PROTEIN KINASE RECEPTOR"/>
    <property type="match status" value="1"/>
</dbReference>
<evidence type="ECO:0000256" key="5">
    <source>
        <dbReference type="ARBA" id="ARBA00022692"/>
    </source>
</evidence>
<feature type="chain" id="PRO_5046607392" description="Receptor protein-tyrosine kinase" evidence="19">
    <location>
        <begin position="21"/>
        <end position="1245"/>
    </location>
</feature>
<comment type="catalytic activity">
    <reaction evidence="14">
        <text>L-tyrosyl-[protein] + ATP = O-phospho-L-tyrosyl-[protein] + ADP + H(+)</text>
        <dbReference type="Rhea" id="RHEA:10596"/>
        <dbReference type="Rhea" id="RHEA-COMP:10136"/>
        <dbReference type="Rhea" id="RHEA-COMP:20101"/>
        <dbReference type="ChEBI" id="CHEBI:15378"/>
        <dbReference type="ChEBI" id="CHEBI:30616"/>
        <dbReference type="ChEBI" id="CHEBI:46858"/>
        <dbReference type="ChEBI" id="CHEBI:61978"/>
        <dbReference type="ChEBI" id="CHEBI:456216"/>
        <dbReference type="EC" id="2.7.10.1"/>
    </reaction>
</comment>
<evidence type="ECO:0000259" key="20">
    <source>
        <dbReference type="PROSITE" id="PS50011"/>
    </source>
</evidence>
<dbReference type="GO" id="GO:0038131">
    <property type="term" value="F:neuregulin receptor activity"/>
    <property type="evidence" value="ECO:0007669"/>
    <property type="project" value="TreeGrafter"/>
</dbReference>
<organism evidence="21 22">
    <name type="scientific">Gadus morhua</name>
    <name type="common">Atlantic cod</name>
    <dbReference type="NCBI Taxonomy" id="8049"/>
    <lineage>
        <taxon>Eukaryota</taxon>
        <taxon>Metazoa</taxon>
        <taxon>Chordata</taxon>
        <taxon>Craniata</taxon>
        <taxon>Vertebrata</taxon>
        <taxon>Euteleostomi</taxon>
        <taxon>Actinopterygii</taxon>
        <taxon>Neopterygii</taxon>
        <taxon>Teleostei</taxon>
        <taxon>Neoteleostei</taxon>
        <taxon>Acanthomorphata</taxon>
        <taxon>Zeiogadaria</taxon>
        <taxon>Gadariae</taxon>
        <taxon>Gadiformes</taxon>
        <taxon>Gadoidei</taxon>
        <taxon>Gadidae</taxon>
        <taxon>Gadus</taxon>
    </lineage>
</organism>
<evidence type="ECO:0000256" key="1">
    <source>
        <dbReference type="ARBA" id="ARBA00004479"/>
    </source>
</evidence>
<dbReference type="Pfam" id="PF07714">
    <property type="entry name" value="PK_Tyr_Ser-Thr"/>
    <property type="match status" value="1"/>
</dbReference>
<evidence type="ECO:0000256" key="11">
    <source>
        <dbReference type="ARBA" id="ARBA00023137"/>
    </source>
</evidence>
<evidence type="ECO:0000256" key="4">
    <source>
        <dbReference type="ARBA" id="ARBA00022679"/>
    </source>
</evidence>
<keyword evidence="7 15" id="KW-0418">Kinase</keyword>
<evidence type="ECO:0000256" key="9">
    <source>
        <dbReference type="ARBA" id="ARBA00022989"/>
    </source>
</evidence>
<evidence type="ECO:0000256" key="14">
    <source>
        <dbReference type="ARBA" id="ARBA00051243"/>
    </source>
</evidence>
<dbReference type="Gene3D" id="3.80.20.20">
    <property type="entry name" value="Receptor L-domain"/>
    <property type="match status" value="2"/>
</dbReference>
<dbReference type="GeneTree" id="ENSGT00940000156107"/>
<dbReference type="InterPro" id="IPR044912">
    <property type="entry name" value="Egfr_JX_dom"/>
</dbReference>
<dbReference type="InterPro" id="IPR036941">
    <property type="entry name" value="Rcpt_L-dom_sf"/>
</dbReference>
<dbReference type="InterPro" id="IPR000494">
    <property type="entry name" value="Rcpt_L-dom"/>
</dbReference>
<keyword evidence="12 15" id="KW-0675">Receptor</keyword>
<keyword evidence="3" id="KW-0597">Phosphoprotein</keyword>
<comment type="subcellular location">
    <subcellularLocation>
        <location evidence="1">Membrane</location>
        <topology evidence="1">Single-pass type I membrane protein</topology>
    </subcellularLocation>
</comment>
<feature type="signal peptide" evidence="19">
    <location>
        <begin position="1"/>
        <end position="20"/>
    </location>
</feature>
<dbReference type="InterPro" id="IPR001245">
    <property type="entry name" value="Ser-Thr/Tyr_kinase_cat_dom"/>
</dbReference>
<dbReference type="InterPro" id="IPR011009">
    <property type="entry name" value="Kinase-like_dom_sf"/>
</dbReference>
<dbReference type="SUPFAM" id="SSF52058">
    <property type="entry name" value="L domain-like"/>
    <property type="match status" value="2"/>
</dbReference>
<keyword evidence="22" id="KW-1185">Reference proteome</keyword>
<dbReference type="PROSITE" id="PS00107">
    <property type="entry name" value="PROTEIN_KINASE_ATP"/>
    <property type="match status" value="1"/>
</dbReference>
<evidence type="ECO:0000256" key="19">
    <source>
        <dbReference type="SAM" id="SignalP"/>
    </source>
</evidence>
<dbReference type="CDD" id="cd12095">
    <property type="entry name" value="TM_ErbB3"/>
    <property type="match status" value="1"/>
</dbReference>
<keyword evidence="8 15" id="KW-0067">ATP-binding</keyword>
<evidence type="ECO:0000256" key="15">
    <source>
        <dbReference type="PIRNR" id="PIRNR000619"/>
    </source>
</evidence>
<dbReference type="GO" id="GO:0043235">
    <property type="term" value="C:receptor complex"/>
    <property type="evidence" value="ECO:0007669"/>
    <property type="project" value="TreeGrafter"/>
</dbReference>
<dbReference type="InterPro" id="IPR016245">
    <property type="entry name" value="Tyr_kinase_EGF/ERB/XmrK_rcpt"/>
</dbReference>
<dbReference type="Gene3D" id="2.10.220.10">
    <property type="entry name" value="Hormone Receptor, Insulin-like Growth Factor Receptor 1, Chain A, domain 2"/>
    <property type="match status" value="3"/>
</dbReference>
<dbReference type="GO" id="GO:0022008">
    <property type="term" value="P:neurogenesis"/>
    <property type="evidence" value="ECO:0007669"/>
    <property type="project" value="TreeGrafter"/>
</dbReference>
<dbReference type="Proteomes" id="UP000694546">
    <property type="component" value="Chromosome 13"/>
</dbReference>
<dbReference type="PRINTS" id="PR00109">
    <property type="entry name" value="TYRKINASE"/>
</dbReference>
<dbReference type="AlphaFoldDB" id="A0A8C5CMM3"/>
<evidence type="ECO:0000256" key="13">
    <source>
        <dbReference type="ARBA" id="ARBA00023180"/>
    </source>
</evidence>
<dbReference type="Pfam" id="PF01030">
    <property type="entry name" value="Recep_L_domain"/>
    <property type="match status" value="2"/>
</dbReference>
<dbReference type="Gene3D" id="1.10.510.10">
    <property type="entry name" value="Transferase(Phosphotransferase) domain 1"/>
    <property type="match status" value="1"/>
</dbReference>
<dbReference type="CDD" id="cd00064">
    <property type="entry name" value="FU"/>
    <property type="match status" value="3"/>
</dbReference>
<name>A0A8C5CMM3_GADMO</name>
<keyword evidence="19" id="KW-0732">Signal</keyword>
<feature type="binding site" evidence="16">
    <location>
        <begin position="672"/>
        <end position="680"/>
    </location>
    <ligand>
        <name>ATP</name>
        <dbReference type="ChEBI" id="CHEBI:30616"/>
    </ligand>
</feature>